<name>A0ABP0EGI2_9ASCO</name>
<evidence type="ECO:0000259" key="3">
    <source>
        <dbReference type="PROSITE" id="PS51733"/>
    </source>
</evidence>
<dbReference type="InterPro" id="IPR029062">
    <property type="entry name" value="Class_I_gatase-like"/>
</dbReference>
<accession>A0ABP0EGI2</accession>
<evidence type="ECO:0000256" key="1">
    <source>
        <dbReference type="ARBA" id="ARBA00009934"/>
    </source>
</evidence>
<proteinExistence type="inferred from homology"/>
<organism evidence="4 5">
    <name type="scientific">[Candida] anglica</name>
    <dbReference type="NCBI Taxonomy" id="148631"/>
    <lineage>
        <taxon>Eukaryota</taxon>
        <taxon>Fungi</taxon>
        <taxon>Dikarya</taxon>
        <taxon>Ascomycota</taxon>
        <taxon>Saccharomycotina</taxon>
        <taxon>Pichiomycetes</taxon>
        <taxon>Debaryomycetaceae</taxon>
        <taxon>Kurtzmaniella</taxon>
    </lineage>
</organism>
<dbReference type="PANTHER" id="PTHR12835">
    <property type="entry name" value="BIOTIN PROTEIN LIGASE"/>
    <property type="match status" value="1"/>
</dbReference>
<dbReference type="Proteomes" id="UP001497600">
    <property type="component" value="Chromosome G"/>
</dbReference>
<dbReference type="SUPFAM" id="SSF55681">
    <property type="entry name" value="Class II aaRS and biotin synthetases"/>
    <property type="match status" value="1"/>
</dbReference>
<dbReference type="Gene3D" id="3.30.930.10">
    <property type="entry name" value="Bira Bifunctional Protein, Domain 2"/>
    <property type="match status" value="1"/>
</dbReference>
<comment type="similarity">
    <text evidence="1">Belongs to the biotin--protein ligase family.</text>
</comment>
<dbReference type="Gene3D" id="3.40.50.880">
    <property type="match status" value="1"/>
</dbReference>
<keyword evidence="5" id="KW-1185">Reference proteome</keyword>
<reference evidence="4 5" key="1">
    <citation type="submission" date="2024-01" db="EMBL/GenBank/DDBJ databases">
        <authorList>
            <consortium name="Genoscope - CEA"/>
            <person name="William W."/>
        </authorList>
    </citation>
    <scope>NUCLEOTIDE SEQUENCE [LARGE SCALE GENOMIC DNA]</scope>
    <source>
        <strain evidence="4 5">29B2s-10</strain>
    </source>
</reference>
<dbReference type="CDD" id="cd16442">
    <property type="entry name" value="BPL"/>
    <property type="match status" value="1"/>
</dbReference>
<keyword evidence="2 4" id="KW-0436">Ligase</keyword>
<protein>
    <submittedName>
        <fullName evidence="4">Biotin--protein ligase</fullName>
    </submittedName>
</protein>
<dbReference type="PANTHER" id="PTHR12835:SF5">
    <property type="entry name" value="BIOTIN--PROTEIN LIGASE"/>
    <property type="match status" value="1"/>
</dbReference>
<dbReference type="EMBL" id="OZ004259">
    <property type="protein sequence ID" value="CAK7915740.1"/>
    <property type="molecule type" value="Genomic_DNA"/>
</dbReference>
<dbReference type="Pfam" id="PF09825">
    <property type="entry name" value="BPL_N"/>
    <property type="match status" value="1"/>
</dbReference>
<gene>
    <name evidence="4" type="primary">BPL1</name>
    <name evidence="4" type="ORF">CAAN4_G00672</name>
</gene>
<dbReference type="Pfam" id="PF03099">
    <property type="entry name" value="BPL_LplA_LipB"/>
    <property type="match status" value="1"/>
</dbReference>
<dbReference type="InterPro" id="IPR004408">
    <property type="entry name" value="Biotin_CoA_COase_ligase"/>
</dbReference>
<dbReference type="SUPFAM" id="SSF52317">
    <property type="entry name" value="Class I glutamine amidotransferase-like"/>
    <property type="match status" value="1"/>
</dbReference>
<evidence type="ECO:0000256" key="2">
    <source>
        <dbReference type="ARBA" id="ARBA00022598"/>
    </source>
</evidence>
<evidence type="ECO:0000313" key="5">
    <source>
        <dbReference type="Proteomes" id="UP001497600"/>
    </source>
</evidence>
<dbReference type="InterPro" id="IPR004143">
    <property type="entry name" value="BPL_LPL_catalytic"/>
</dbReference>
<evidence type="ECO:0000313" key="4">
    <source>
        <dbReference type="EMBL" id="CAK7915740.1"/>
    </source>
</evidence>
<dbReference type="PROSITE" id="PS51733">
    <property type="entry name" value="BPL_LPL_CATALYTIC"/>
    <property type="match status" value="1"/>
</dbReference>
<dbReference type="CDD" id="cd03144">
    <property type="entry name" value="GATase1_ScBLP_like"/>
    <property type="match status" value="1"/>
</dbReference>
<sequence length="680" mass="75503">MNVLVYSGKGTTAESVKHCLESLRLHLSPSYAVVAVNESAILNDPWMSKTSMLVIPGGADLPLCRLFDGEGNKKIKQFVRKGGRYIGFCSGGYYASDRCEFETGTDMEVSGPRELSFFPGMAKGCAFKGFSYESHEGSKCVWLEDFNGKKIPNYYNGGGVFIDAEKYANTEVLARYTNKTELETDDRAAVILCTVGKGLALLTGTHPEFTTSLMRPSADEYAFYDAYNELNVPENERNRKLFLRDCLKKLGLKVNEDVDVCIPQLTPVYLSSLKPETICKLKMDLQEMYVPGTTRYEDCNDTFEFHDEKENDHDYFISDTVVETPASDLDSVVKHVKIIQSLDSLPSHKLTPYFNMSSYFKQLSTLWEKSGSSQIGSIGSTFGYSEVITSTNTLLDKNPGWLQQLPHGFTLTATTQVSGRGRGGNVWVNPKGVMATSVLFKVPVGGPQPTSIVTLQYLCGLALVESIFNYGSLEAGQGIGYEDMPIKLKWPNDIYSMKPEFFNSLDKDSIKAVGTVEADEQTYAKISGALINSQFLDGVFHLVWGVGVNVSNTAPTTSLNLVLEKLNVLRAAKGLPELPPYQHEILLAKMLHTVEQFYSVFQKSGIKPFLPLYYKRWFHSDQTVAVDAGGNGAVRRCKIKGITPDYGLLIVEDLENHQILELQPDGNSFDIFKGLIYKKS</sequence>
<dbReference type="GO" id="GO:0016874">
    <property type="term" value="F:ligase activity"/>
    <property type="evidence" value="ECO:0007669"/>
    <property type="project" value="UniProtKB-KW"/>
</dbReference>
<dbReference type="InterPro" id="IPR045864">
    <property type="entry name" value="aa-tRNA-synth_II/BPL/LPL"/>
</dbReference>
<feature type="domain" description="BPL/LPL catalytic" evidence="3">
    <location>
        <begin position="376"/>
        <end position="602"/>
    </location>
</feature>
<dbReference type="InterPro" id="IPR019197">
    <property type="entry name" value="Biotin-prot_ligase_N"/>
</dbReference>